<evidence type="ECO:0000313" key="5">
    <source>
        <dbReference type="EMBL" id="KAF3801949.1"/>
    </source>
</evidence>
<reference evidence="5" key="1">
    <citation type="journal article" date="2020" name="Phytopathology">
        <title>Genome sequence and comparative analysis of Colletotrichum gloeosporioides isolated from Liriodendron leaves.</title>
        <authorList>
            <person name="Fu F.F."/>
            <person name="Hao Z."/>
            <person name="Wang P."/>
            <person name="Lu Y."/>
            <person name="Xue L.J."/>
            <person name="Wei G."/>
            <person name="Tian Y."/>
            <person name="Baishi H."/>
            <person name="Xu H."/>
            <person name="Shi J."/>
            <person name="Cheng T."/>
            <person name="Wang G."/>
            <person name="Yi Y."/>
            <person name="Chen J."/>
        </authorList>
    </citation>
    <scope>NUCLEOTIDE SEQUENCE</scope>
    <source>
        <strain evidence="5">Lc1</strain>
    </source>
</reference>
<dbReference type="Pfam" id="PF14033">
    <property type="entry name" value="DUF4246"/>
    <property type="match status" value="1"/>
</dbReference>
<dbReference type="Pfam" id="PF13577">
    <property type="entry name" value="SnoaL_4"/>
    <property type="match status" value="1"/>
</dbReference>
<evidence type="ECO:0000256" key="1">
    <source>
        <dbReference type="SAM" id="SignalP"/>
    </source>
</evidence>
<dbReference type="InterPro" id="IPR025340">
    <property type="entry name" value="DUF4246"/>
</dbReference>
<dbReference type="RefSeq" id="XP_045261108.1">
    <property type="nucleotide sequence ID" value="XM_045414986.1"/>
</dbReference>
<name>A0A8H4FI88_COLGL</name>
<keyword evidence="1" id="KW-0732">Signal</keyword>
<reference evidence="5" key="2">
    <citation type="submission" date="2020-03" db="EMBL/GenBank/DDBJ databases">
        <authorList>
            <person name="Fu F.-F."/>
            <person name="Chen J."/>
        </authorList>
    </citation>
    <scope>NUCLEOTIDE SEQUENCE</scope>
    <source>
        <strain evidence="5">Lc1</strain>
    </source>
</reference>
<dbReference type="CDD" id="cd00531">
    <property type="entry name" value="NTF2_like"/>
    <property type="match status" value="1"/>
</dbReference>
<gene>
    <name evidence="5" type="ORF">GCG54_00015172</name>
</gene>
<proteinExistence type="predicted"/>
<dbReference type="Pfam" id="PF21666">
    <property type="entry name" value="DUF4246_N"/>
    <property type="match status" value="1"/>
</dbReference>
<feature type="chain" id="PRO_5034243503" description="SnoaL-like domain-containing protein" evidence="1">
    <location>
        <begin position="17"/>
        <end position="459"/>
    </location>
</feature>
<dbReference type="InterPro" id="IPR037401">
    <property type="entry name" value="SnoaL-like"/>
</dbReference>
<dbReference type="Gene3D" id="3.10.450.50">
    <property type="match status" value="1"/>
</dbReference>
<evidence type="ECO:0000259" key="4">
    <source>
        <dbReference type="Pfam" id="PF21666"/>
    </source>
</evidence>
<comment type="caution">
    <text evidence="5">The sequence shown here is derived from an EMBL/GenBank/DDBJ whole genome shotgun (WGS) entry which is preliminary data.</text>
</comment>
<protein>
    <recommendedName>
        <fullName evidence="7">SnoaL-like domain-containing protein</fullName>
    </recommendedName>
</protein>
<sequence length="459" mass="51160">MVKFLTIACVTTGVVAASSNGSSITPILDCGQICQRPPVKSLEYLTAVHSIQHLLARYPVAIDGKDWSQLGSIFAADATASFPPPLGDLVGSDGITSAISQGLGIFASTHHSYGTQLIEVCLEDTAVALTYLTATHFMVETTNLSETVGLDKVLYSYGQYLDKVERGVDGKWKIAQRTLAMMVSLDSDKYGKPSLKQLLIGSQHLRDIYPIAKMKLEKNDGQTAPLIRPGFGKEFWEMPDDDAAFPSTIAILWFVEKITNKPDWYVKVFDEQIVAKWKQEVMAVDWKAVGLNYAYFDDDLFTFVSDWLQIRRILAGSARRASREGQVFQCYWSDPIFDAASTIIKSDSAITPEVKEAHKQGVAALEDIPENEKDGHPRSDGKVLNLVHPSLWPLVFEKSRIVADKRILLKDTLAASGRRGVIPVPKKRYPNHQSSDDLWSVKYQWLPCDIDIEEDHELH</sequence>
<accession>A0A8H4FI88</accession>
<feature type="domain" description="SnoaL-like" evidence="2">
    <location>
        <begin position="44"/>
        <end position="178"/>
    </location>
</feature>
<evidence type="ECO:0000259" key="2">
    <source>
        <dbReference type="Pfam" id="PF13577"/>
    </source>
</evidence>
<organism evidence="5 6">
    <name type="scientific">Colletotrichum gloeosporioides</name>
    <name type="common">Anthracnose fungus</name>
    <name type="synonym">Glomerella cingulata</name>
    <dbReference type="NCBI Taxonomy" id="474922"/>
    <lineage>
        <taxon>Eukaryota</taxon>
        <taxon>Fungi</taxon>
        <taxon>Dikarya</taxon>
        <taxon>Ascomycota</taxon>
        <taxon>Pezizomycotina</taxon>
        <taxon>Sordariomycetes</taxon>
        <taxon>Hypocreomycetidae</taxon>
        <taxon>Glomerellales</taxon>
        <taxon>Glomerellaceae</taxon>
        <taxon>Colletotrichum</taxon>
        <taxon>Colletotrichum gloeosporioides species complex</taxon>
    </lineage>
</organism>
<dbReference type="GeneID" id="69022277"/>
<dbReference type="InterPro" id="IPR032710">
    <property type="entry name" value="NTF2-like_dom_sf"/>
</dbReference>
<dbReference type="PANTHER" id="PTHR33119:SF1">
    <property type="entry name" value="FE2OG DIOXYGENASE DOMAIN-CONTAINING PROTEIN"/>
    <property type="match status" value="1"/>
</dbReference>
<dbReference type="AlphaFoldDB" id="A0A8H4FI88"/>
<dbReference type="Proteomes" id="UP000613401">
    <property type="component" value="Unassembled WGS sequence"/>
</dbReference>
<feature type="signal peptide" evidence="1">
    <location>
        <begin position="1"/>
        <end position="16"/>
    </location>
</feature>
<dbReference type="EMBL" id="WVTB01000066">
    <property type="protein sequence ID" value="KAF3801949.1"/>
    <property type="molecule type" value="Genomic_DNA"/>
</dbReference>
<keyword evidence="6" id="KW-1185">Reference proteome</keyword>
<dbReference type="InterPro" id="IPR049192">
    <property type="entry name" value="DUF4246_C"/>
</dbReference>
<dbReference type="PANTHER" id="PTHR33119">
    <property type="entry name" value="IFI3P"/>
    <property type="match status" value="1"/>
</dbReference>
<evidence type="ECO:0000313" key="6">
    <source>
        <dbReference type="Proteomes" id="UP000613401"/>
    </source>
</evidence>
<feature type="domain" description="DUF4246" evidence="4">
    <location>
        <begin position="249"/>
        <end position="280"/>
    </location>
</feature>
<dbReference type="SUPFAM" id="SSF54427">
    <property type="entry name" value="NTF2-like"/>
    <property type="match status" value="1"/>
</dbReference>
<feature type="domain" description="DUF4246" evidence="3">
    <location>
        <begin position="335"/>
        <end position="457"/>
    </location>
</feature>
<evidence type="ECO:0008006" key="7">
    <source>
        <dbReference type="Google" id="ProtNLM"/>
    </source>
</evidence>
<dbReference type="InterPro" id="IPR049207">
    <property type="entry name" value="DUF4246_N"/>
</dbReference>
<evidence type="ECO:0000259" key="3">
    <source>
        <dbReference type="Pfam" id="PF14033"/>
    </source>
</evidence>